<dbReference type="PANTHER" id="PTHR32021:SF16">
    <property type="entry name" value="CASP-LIKE PROTEIN 5A2"/>
    <property type="match status" value="1"/>
</dbReference>
<dbReference type="AlphaFoldDB" id="A0A2Z7CUE1"/>
<evidence type="ECO:0000256" key="2">
    <source>
        <dbReference type="ARBA" id="ARBA00007651"/>
    </source>
</evidence>
<dbReference type="EMBL" id="KQ992603">
    <property type="protein sequence ID" value="KZV49965.1"/>
    <property type="molecule type" value="Genomic_DNA"/>
</dbReference>
<dbReference type="PANTHER" id="PTHR32021">
    <property type="entry name" value="CASP-LIKE PROTEIN 5B3"/>
    <property type="match status" value="1"/>
</dbReference>
<evidence type="ECO:0000313" key="12">
    <source>
        <dbReference type="Proteomes" id="UP000250235"/>
    </source>
</evidence>
<evidence type="ECO:0000256" key="6">
    <source>
        <dbReference type="ARBA" id="ARBA00022989"/>
    </source>
</evidence>
<keyword evidence="4 8" id="KW-1003">Cell membrane</keyword>
<dbReference type="InterPro" id="IPR006702">
    <property type="entry name" value="CASP_dom"/>
</dbReference>
<evidence type="ECO:0000313" key="11">
    <source>
        <dbReference type="EMBL" id="KZV49965.1"/>
    </source>
</evidence>
<comment type="subunit">
    <text evidence="3 8">Homodimer and heterodimers.</text>
</comment>
<feature type="region of interest" description="Disordered" evidence="9">
    <location>
        <begin position="1"/>
        <end position="23"/>
    </location>
</feature>
<evidence type="ECO:0000256" key="8">
    <source>
        <dbReference type="RuleBase" id="RU361233"/>
    </source>
</evidence>
<keyword evidence="6 8" id="KW-1133">Transmembrane helix</keyword>
<evidence type="ECO:0000256" key="9">
    <source>
        <dbReference type="SAM" id="MobiDB-lite"/>
    </source>
</evidence>
<keyword evidence="5 8" id="KW-0812">Transmembrane</keyword>
<evidence type="ECO:0000256" key="3">
    <source>
        <dbReference type="ARBA" id="ARBA00011489"/>
    </source>
</evidence>
<accession>A0A2Z7CUE1</accession>
<evidence type="ECO:0000256" key="4">
    <source>
        <dbReference type="ARBA" id="ARBA00022475"/>
    </source>
</evidence>
<keyword evidence="7 8" id="KW-0472">Membrane</keyword>
<comment type="subcellular location">
    <subcellularLocation>
        <location evidence="1 8">Cell membrane</location>
        <topology evidence="1 8">Multi-pass membrane protein</topology>
    </subcellularLocation>
</comment>
<organism evidence="11 12">
    <name type="scientific">Dorcoceras hygrometricum</name>
    <dbReference type="NCBI Taxonomy" id="472368"/>
    <lineage>
        <taxon>Eukaryota</taxon>
        <taxon>Viridiplantae</taxon>
        <taxon>Streptophyta</taxon>
        <taxon>Embryophyta</taxon>
        <taxon>Tracheophyta</taxon>
        <taxon>Spermatophyta</taxon>
        <taxon>Magnoliopsida</taxon>
        <taxon>eudicotyledons</taxon>
        <taxon>Gunneridae</taxon>
        <taxon>Pentapetalae</taxon>
        <taxon>asterids</taxon>
        <taxon>lamiids</taxon>
        <taxon>Lamiales</taxon>
        <taxon>Gesneriaceae</taxon>
        <taxon>Didymocarpoideae</taxon>
        <taxon>Trichosporeae</taxon>
        <taxon>Loxocarpinae</taxon>
        <taxon>Dorcoceras</taxon>
    </lineage>
</organism>
<dbReference type="Proteomes" id="UP000250235">
    <property type="component" value="Unassembled WGS sequence"/>
</dbReference>
<dbReference type="GO" id="GO:0005886">
    <property type="term" value="C:plasma membrane"/>
    <property type="evidence" value="ECO:0007669"/>
    <property type="project" value="UniProtKB-SubCell"/>
</dbReference>
<feature type="transmembrane region" description="Helical" evidence="8">
    <location>
        <begin position="112"/>
        <end position="138"/>
    </location>
</feature>
<gene>
    <name evidence="11" type="ORF">F511_40366</name>
</gene>
<sequence length="181" mass="18808">MNVSQGAVHPVEEPTPQTEGAANAPLHRVGMKDLQGMPGTIGGLVLRVSQLLSAVVALSVMATTSDFPSVTAFCYLVAAAGLQSVWSFVLAIVDAYALLVGRRLQNSRVVSLFAVGDGITSTLTFASACASAGITVLISNDLGACGKNHCAEFETATALVFLSWFGALPSFLLNFWSLASK</sequence>
<evidence type="ECO:0000256" key="7">
    <source>
        <dbReference type="ARBA" id="ARBA00023136"/>
    </source>
</evidence>
<comment type="similarity">
    <text evidence="2 8">Belongs to the Casparian strip membrane proteins (CASP) family.</text>
</comment>
<feature type="domain" description="Casparian strip membrane protein" evidence="10">
    <location>
        <begin position="37"/>
        <end position="165"/>
    </location>
</feature>
<feature type="transmembrane region" description="Helical" evidence="8">
    <location>
        <begin position="75"/>
        <end position="100"/>
    </location>
</feature>
<evidence type="ECO:0000256" key="1">
    <source>
        <dbReference type="ARBA" id="ARBA00004651"/>
    </source>
</evidence>
<evidence type="ECO:0000256" key="5">
    <source>
        <dbReference type="ARBA" id="ARBA00022692"/>
    </source>
</evidence>
<protein>
    <recommendedName>
        <fullName evidence="8">CASP-like protein</fullName>
    </recommendedName>
</protein>
<dbReference type="InterPro" id="IPR045009">
    <property type="entry name" value="CASPL-5"/>
</dbReference>
<name>A0A2Z7CUE1_9LAMI</name>
<feature type="transmembrane region" description="Helical" evidence="8">
    <location>
        <begin position="44"/>
        <end position="63"/>
    </location>
</feature>
<dbReference type="OrthoDB" id="828022at2759"/>
<reference evidence="11 12" key="1">
    <citation type="journal article" date="2015" name="Proc. Natl. Acad. Sci. U.S.A.">
        <title>The resurrection genome of Boea hygrometrica: A blueprint for survival of dehydration.</title>
        <authorList>
            <person name="Xiao L."/>
            <person name="Yang G."/>
            <person name="Zhang L."/>
            <person name="Yang X."/>
            <person name="Zhao S."/>
            <person name="Ji Z."/>
            <person name="Zhou Q."/>
            <person name="Hu M."/>
            <person name="Wang Y."/>
            <person name="Chen M."/>
            <person name="Xu Y."/>
            <person name="Jin H."/>
            <person name="Xiao X."/>
            <person name="Hu G."/>
            <person name="Bao F."/>
            <person name="Hu Y."/>
            <person name="Wan P."/>
            <person name="Li L."/>
            <person name="Deng X."/>
            <person name="Kuang T."/>
            <person name="Xiang C."/>
            <person name="Zhu J.K."/>
            <person name="Oliver M.J."/>
            <person name="He Y."/>
        </authorList>
    </citation>
    <scope>NUCLEOTIDE SEQUENCE [LARGE SCALE GENOMIC DNA]</scope>
    <source>
        <strain evidence="12">cv. XS01</strain>
    </source>
</reference>
<dbReference type="Pfam" id="PF04535">
    <property type="entry name" value="CASP_dom"/>
    <property type="match status" value="1"/>
</dbReference>
<evidence type="ECO:0000259" key="10">
    <source>
        <dbReference type="Pfam" id="PF04535"/>
    </source>
</evidence>
<proteinExistence type="inferred from homology"/>
<keyword evidence="12" id="KW-1185">Reference proteome</keyword>
<feature type="transmembrane region" description="Helical" evidence="8">
    <location>
        <begin position="158"/>
        <end position="179"/>
    </location>
</feature>